<evidence type="ECO:0000313" key="1">
    <source>
        <dbReference type="EMBL" id="JAE20707.1"/>
    </source>
</evidence>
<protein>
    <submittedName>
        <fullName evidence="1">Uncharacterized protein</fullName>
    </submittedName>
</protein>
<reference evidence="1" key="2">
    <citation type="journal article" date="2015" name="Data Brief">
        <title>Shoot transcriptome of the giant reed, Arundo donax.</title>
        <authorList>
            <person name="Barrero R.A."/>
            <person name="Guerrero F.D."/>
            <person name="Moolhuijzen P."/>
            <person name="Goolsby J.A."/>
            <person name="Tidwell J."/>
            <person name="Bellgard S.E."/>
            <person name="Bellgard M.I."/>
        </authorList>
    </citation>
    <scope>NUCLEOTIDE SEQUENCE</scope>
    <source>
        <tissue evidence="1">Shoot tissue taken approximately 20 cm above the soil surface</tissue>
    </source>
</reference>
<proteinExistence type="predicted"/>
<name>A0A0A9G8B1_ARUDO</name>
<reference evidence="1" key="1">
    <citation type="submission" date="2014-09" db="EMBL/GenBank/DDBJ databases">
        <authorList>
            <person name="Magalhaes I.L.F."/>
            <person name="Oliveira U."/>
            <person name="Santos F.R."/>
            <person name="Vidigal T.H.D.A."/>
            <person name="Brescovit A.D."/>
            <person name="Santos A.J."/>
        </authorList>
    </citation>
    <scope>NUCLEOTIDE SEQUENCE</scope>
    <source>
        <tissue evidence="1">Shoot tissue taken approximately 20 cm above the soil surface</tissue>
    </source>
</reference>
<organism evidence="1">
    <name type="scientific">Arundo donax</name>
    <name type="common">Giant reed</name>
    <name type="synonym">Donax arundinaceus</name>
    <dbReference type="NCBI Taxonomy" id="35708"/>
    <lineage>
        <taxon>Eukaryota</taxon>
        <taxon>Viridiplantae</taxon>
        <taxon>Streptophyta</taxon>
        <taxon>Embryophyta</taxon>
        <taxon>Tracheophyta</taxon>
        <taxon>Spermatophyta</taxon>
        <taxon>Magnoliopsida</taxon>
        <taxon>Liliopsida</taxon>
        <taxon>Poales</taxon>
        <taxon>Poaceae</taxon>
        <taxon>PACMAD clade</taxon>
        <taxon>Arundinoideae</taxon>
        <taxon>Arundineae</taxon>
        <taxon>Arundo</taxon>
    </lineage>
</organism>
<dbReference type="EMBL" id="GBRH01177189">
    <property type="protein sequence ID" value="JAE20707.1"/>
    <property type="molecule type" value="Transcribed_RNA"/>
</dbReference>
<dbReference type="AlphaFoldDB" id="A0A0A9G8B1"/>
<accession>A0A0A9G8B1</accession>
<sequence length="30" mass="3576">MDLMLIFPYNWICTVQLPKSSFSSHIKMMN</sequence>